<protein>
    <recommendedName>
        <fullName evidence="3">Bacteriophage protein</fullName>
    </recommendedName>
</protein>
<sequence length="327" mass="35716">MSVPQYLRQISLKIGNDQEGLDLSDLRIRFSVRRGDVSTPNTADIRVYNVSGETARKADLREFSRLVLQAGYAGNFGVIFDGTIKQVRRGRESQTDTYLDITAADGDSAYNWAVINTSLAAGSTPEDHLQAAMKAMESRGISMGERPPLPTNKLPRGKVMFGMTRDYLDALGRTQDISWSFQDGKMTLIPNTAYLPGEAVVVNSETGMVGLPEQTQNGVNVKMLLNPAVRCGRRLQINNSSIQRLRLSPAELDEADVRFMLQQISLDADGFYKVLVANHVGDTRGNEWYTDVICISVDATVSNQGMVKAGVGIPGVIAEPGPVKPYG</sequence>
<dbReference type="RefSeq" id="WP_024767340.1">
    <property type="nucleotide sequence ID" value="NZ_CP049140.1"/>
</dbReference>
<evidence type="ECO:0008006" key="3">
    <source>
        <dbReference type="Google" id="ProtNLM"/>
    </source>
</evidence>
<dbReference type="EMBL" id="CP049140">
    <property type="protein sequence ID" value="QIE87973.1"/>
    <property type="molecule type" value="Genomic_DNA"/>
</dbReference>
<name>A0A6G6IYE9_PSENT</name>
<proteinExistence type="predicted"/>
<accession>A0A6G6IYE9</accession>
<dbReference type="NCBIfam" id="NF047561">
    <property type="entry name" value="orf58_phage_fam"/>
    <property type="match status" value="1"/>
</dbReference>
<evidence type="ECO:0000313" key="2">
    <source>
        <dbReference type="Proteomes" id="UP000501063"/>
    </source>
</evidence>
<reference evidence="1 2" key="1">
    <citation type="submission" date="2020-02" db="EMBL/GenBank/DDBJ databases">
        <title>Integrative conjugative elements (ICEs) and plasmids drive adaptation of Pseudomonas nitroreducens strain HBP1 to wastewater environment.</title>
        <authorList>
            <person name="Sentchilo V."/>
            <person name="Carraro N."/>
            <person name="Bertelli C."/>
            <person name="van der Meer J.R."/>
        </authorList>
    </citation>
    <scope>NUCLEOTIDE SEQUENCE [LARGE SCALE GENOMIC DNA]</scope>
    <source>
        <strain evidence="1 2">HBP1</strain>
    </source>
</reference>
<dbReference type="KEGG" id="pnt:G5B91_17510"/>
<dbReference type="AlphaFoldDB" id="A0A6G6IYE9"/>
<dbReference type="Proteomes" id="UP000501063">
    <property type="component" value="Chromosome"/>
</dbReference>
<gene>
    <name evidence="1" type="ORF">G5B91_17510</name>
</gene>
<evidence type="ECO:0000313" key="1">
    <source>
        <dbReference type="EMBL" id="QIE87973.1"/>
    </source>
</evidence>
<organism evidence="1 2">
    <name type="scientific">Pseudomonas nitroreducens</name>
    <dbReference type="NCBI Taxonomy" id="46680"/>
    <lineage>
        <taxon>Bacteria</taxon>
        <taxon>Pseudomonadati</taxon>
        <taxon>Pseudomonadota</taxon>
        <taxon>Gammaproteobacteria</taxon>
        <taxon>Pseudomonadales</taxon>
        <taxon>Pseudomonadaceae</taxon>
        <taxon>Pseudomonas</taxon>
    </lineage>
</organism>